<feature type="chain" id="PRO_5039904311" description="Clip domain-containing protein" evidence="6">
    <location>
        <begin position="35"/>
        <end position="380"/>
    </location>
</feature>
<keyword evidence="3" id="KW-0378">Hydrolase</keyword>
<evidence type="ECO:0000256" key="4">
    <source>
        <dbReference type="ARBA" id="ARBA00022825"/>
    </source>
</evidence>
<keyword evidence="9" id="KW-1185">Reference proteome</keyword>
<evidence type="ECO:0000256" key="5">
    <source>
        <dbReference type="ARBA" id="ARBA00023157"/>
    </source>
</evidence>
<dbReference type="InterPro" id="IPR038565">
    <property type="entry name" value="CLIP_sf"/>
</dbReference>
<evidence type="ECO:0000256" key="3">
    <source>
        <dbReference type="ARBA" id="ARBA00022801"/>
    </source>
</evidence>
<evidence type="ECO:0000259" key="7">
    <source>
        <dbReference type="PROSITE" id="PS51888"/>
    </source>
</evidence>
<evidence type="ECO:0000256" key="1">
    <source>
        <dbReference type="ARBA" id="ARBA00022670"/>
    </source>
</evidence>
<dbReference type="AlphaFoldDB" id="A0A9J6FSF9"/>
<feature type="signal peptide" evidence="6">
    <location>
        <begin position="1"/>
        <end position="34"/>
    </location>
</feature>
<name>A0A9J6FSF9_HAELO</name>
<protein>
    <recommendedName>
        <fullName evidence="7">Clip domain-containing protein</fullName>
    </recommendedName>
</protein>
<keyword evidence="2 6" id="KW-0732">Signal</keyword>
<dbReference type="GO" id="GO:0006508">
    <property type="term" value="P:proteolysis"/>
    <property type="evidence" value="ECO:0007669"/>
    <property type="project" value="UniProtKB-KW"/>
</dbReference>
<keyword evidence="4" id="KW-0720">Serine protease</keyword>
<comment type="caution">
    <text evidence="8">The sequence shown here is derived from an EMBL/GenBank/DDBJ whole genome shotgun (WGS) entry which is preliminary data.</text>
</comment>
<dbReference type="Pfam" id="PF12032">
    <property type="entry name" value="CLIP"/>
    <property type="match status" value="1"/>
</dbReference>
<dbReference type="InterPro" id="IPR022700">
    <property type="entry name" value="CLIP"/>
</dbReference>
<proteinExistence type="predicted"/>
<evidence type="ECO:0000313" key="9">
    <source>
        <dbReference type="Proteomes" id="UP000821853"/>
    </source>
</evidence>
<dbReference type="Proteomes" id="UP000821853">
    <property type="component" value="Chromosome 2"/>
</dbReference>
<dbReference type="GO" id="GO:0008236">
    <property type="term" value="F:serine-type peptidase activity"/>
    <property type="evidence" value="ECO:0007669"/>
    <property type="project" value="UniProtKB-KW"/>
</dbReference>
<dbReference type="PROSITE" id="PS51888">
    <property type="entry name" value="CLIP"/>
    <property type="match status" value="1"/>
</dbReference>
<organism evidence="8 9">
    <name type="scientific">Haemaphysalis longicornis</name>
    <name type="common">Bush tick</name>
    <dbReference type="NCBI Taxonomy" id="44386"/>
    <lineage>
        <taxon>Eukaryota</taxon>
        <taxon>Metazoa</taxon>
        <taxon>Ecdysozoa</taxon>
        <taxon>Arthropoda</taxon>
        <taxon>Chelicerata</taxon>
        <taxon>Arachnida</taxon>
        <taxon>Acari</taxon>
        <taxon>Parasitiformes</taxon>
        <taxon>Ixodida</taxon>
        <taxon>Ixodoidea</taxon>
        <taxon>Ixodidae</taxon>
        <taxon>Haemaphysalinae</taxon>
        <taxon>Haemaphysalis</taxon>
    </lineage>
</organism>
<dbReference type="Gene3D" id="3.30.1640.30">
    <property type="match status" value="1"/>
</dbReference>
<dbReference type="SMART" id="SM00680">
    <property type="entry name" value="CLIP"/>
    <property type="match status" value="1"/>
</dbReference>
<evidence type="ECO:0000256" key="2">
    <source>
        <dbReference type="ARBA" id="ARBA00022729"/>
    </source>
</evidence>
<sequence length="380" mass="39678">MALCLLCVRMERRGGVMRRLSVLLALGLLALVWAAKEDEEEQPEKRLLVFPPSELPTPGGFCQSPLGVSGRCVPYQECRFLFDDEFLARRSLCGFVRRQSLVCCPQSNGGGGGGGGGSGGGGNGFGGGFGGNGFGFGGNGFGGNGFGGNGFGGNGFGGNGFGGNGFGFPPQVRLVDHLPVGGPAKRYWGLAGAAVPNPKSTAAAKPASVLSGWWWERAEAPTEPTQSPETATEGLGHPRVPTVARTTAFEGHCERQRARIQVVSCCFCANVNSLLLLRTELLHGILLFFSVATRVFTAGALFGKRCLLGSTCYASDPMNFLVYEGRECEKYYGGAVSFETTSVFGLGTASGTNASASEAPFMDGNVAAILLYTAAEQYGL</sequence>
<dbReference type="VEuPathDB" id="VectorBase:HLOH_046296"/>
<keyword evidence="5" id="KW-1015">Disulfide bond</keyword>
<dbReference type="EMBL" id="JABSTR010000004">
    <property type="protein sequence ID" value="KAH9369134.1"/>
    <property type="molecule type" value="Genomic_DNA"/>
</dbReference>
<reference evidence="8 9" key="1">
    <citation type="journal article" date="2020" name="Cell">
        <title>Large-Scale Comparative Analyses of Tick Genomes Elucidate Their Genetic Diversity and Vector Capacities.</title>
        <authorList>
            <consortium name="Tick Genome and Microbiome Consortium (TIGMIC)"/>
            <person name="Jia N."/>
            <person name="Wang J."/>
            <person name="Shi W."/>
            <person name="Du L."/>
            <person name="Sun Y."/>
            <person name="Zhan W."/>
            <person name="Jiang J.F."/>
            <person name="Wang Q."/>
            <person name="Zhang B."/>
            <person name="Ji P."/>
            <person name="Bell-Sakyi L."/>
            <person name="Cui X.M."/>
            <person name="Yuan T.T."/>
            <person name="Jiang B.G."/>
            <person name="Yang W.F."/>
            <person name="Lam T.T."/>
            <person name="Chang Q.C."/>
            <person name="Ding S.J."/>
            <person name="Wang X.J."/>
            <person name="Zhu J.G."/>
            <person name="Ruan X.D."/>
            <person name="Zhao L."/>
            <person name="Wei J.T."/>
            <person name="Ye R.Z."/>
            <person name="Que T.C."/>
            <person name="Du C.H."/>
            <person name="Zhou Y.H."/>
            <person name="Cheng J.X."/>
            <person name="Dai P.F."/>
            <person name="Guo W.B."/>
            <person name="Han X.H."/>
            <person name="Huang E.J."/>
            <person name="Li L.F."/>
            <person name="Wei W."/>
            <person name="Gao Y.C."/>
            <person name="Liu J.Z."/>
            <person name="Shao H.Z."/>
            <person name="Wang X."/>
            <person name="Wang C.C."/>
            <person name="Yang T.C."/>
            <person name="Huo Q.B."/>
            <person name="Li W."/>
            <person name="Chen H.Y."/>
            <person name="Chen S.E."/>
            <person name="Zhou L.G."/>
            <person name="Ni X.B."/>
            <person name="Tian J.H."/>
            <person name="Sheng Y."/>
            <person name="Liu T."/>
            <person name="Pan Y.S."/>
            <person name="Xia L.Y."/>
            <person name="Li J."/>
            <person name="Zhao F."/>
            <person name="Cao W.C."/>
        </authorList>
    </citation>
    <scope>NUCLEOTIDE SEQUENCE [LARGE SCALE GENOMIC DNA]</scope>
    <source>
        <strain evidence="8">HaeL-2018</strain>
    </source>
</reference>
<feature type="domain" description="Clip" evidence="7">
    <location>
        <begin position="61"/>
        <end position="104"/>
    </location>
</feature>
<evidence type="ECO:0000313" key="8">
    <source>
        <dbReference type="EMBL" id="KAH9369134.1"/>
    </source>
</evidence>
<gene>
    <name evidence="8" type="ORF">HPB48_018883</name>
</gene>
<evidence type="ECO:0000256" key="6">
    <source>
        <dbReference type="SAM" id="SignalP"/>
    </source>
</evidence>
<accession>A0A9J6FSF9</accession>
<keyword evidence="1" id="KW-0645">Protease</keyword>